<feature type="region of interest" description="Disordered" evidence="8">
    <location>
        <begin position="452"/>
        <end position="533"/>
    </location>
</feature>
<feature type="region of interest" description="Disordered" evidence="8">
    <location>
        <begin position="379"/>
        <end position="418"/>
    </location>
</feature>
<organism evidence="10 11">
    <name type="scientific">Ustilago trichophora</name>
    <dbReference type="NCBI Taxonomy" id="86804"/>
    <lineage>
        <taxon>Eukaryota</taxon>
        <taxon>Fungi</taxon>
        <taxon>Dikarya</taxon>
        <taxon>Basidiomycota</taxon>
        <taxon>Ustilaginomycotina</taxon>
        <taxon>Ustilaginomycetes</taxon>
        <taxon>Ustilaginales</taxon>
        <taxon>Ustilaginaceae</taxon>
        <taxon>Ustilago</taxon>
    </lineage>
</organism>
<feature type="region of interest" description="Disordered" evidence="8">
    <location>
        <begin position="126"/>
        <end position="173"/>
    </location>
</feature>
<dbReference type="FunFam" id="4.10.240.10:FF:000002">
    <property type="entry name" value="Zn cluster transcription factor Rds2"/>
    <property type="match status" value="1"/>
</dbReference>
<feature type="compositionally biased region" description="Polar residues" evidence="8">
    <location>
        <begin position="138"/>
        <end position="152"/>
    </location>
</feature>
<feature type="compositionally biased region" description="Low complexity" evidence="8">
    <location>
        <begin position="18"/>
        <end position="71"/>
    </location>
</feature>
<name>A0A5C3EJ41_9BASI</name>
<evidence type="ECO:0000256" key="7">
    <source>
        <dbReference type="ARBA" id="ARBA00023242"/>
    </source>
</evidence>
<feature type="compositionally biased region" description="Polar residues" evidence="8">
    <location>
        <begin position="783"/>
        <end position="795"/>
    </location>
</feature>
<dbReference type="InterPro" id="IPR053045">
    <property type="entry name" value="Zinc_cluster_trans_reg"/>
</dbReference>
<dbReference type="SMART" id="SM00066">
    <property type="entry name" value="GAL4"/>
    <property type="match status" value="1"/>
</dbReference>
<accession>A0A5C3EJ41</accession>
<feature type="domain" description="Zn(2)-C6 fungal-type" evidence="9">
    <location>
        <begin position="88"/>
        <end position="117"/>
    </location>
</feature>
<dbReference type="GO" id="GO:0000977">
    <property type="term" value="F:RNA polymerase II transcription regulatory region sequence-specific DNA binding"/>
    <property type="evidence" value="ECO:0007669"/>
    <property type="project" value="TreeGrafter"/>
</dbReference>
<evidence type="ECO:0000259" key="9">
    <source>
        <dbReference type="PROSITE" id="PS50048"/>
    </source>
</evidence>
<evidence type="ECO:0000256" key="3">
    <source>
        <dbReference type="ARBA" id="ARBA00022833"/>
    </source>
</evidence>
<dbReference type="SUPFAM" id="SSF57701">
    <property type="entry name" value="Zn2/Cys6 DNA-binding domain"/>
    <property type="match status" value="1"/>
</dbReference>
<keyword evidence="4" id="KW-0805">Transcription regulation</keyword>
<keyword evidence="3" id="KW-0862">Zinc</keyword>
<dbReference type="InterPro" id="IPR001138">
    <property type="entry name" value="Zn2Cys6_DnaBD"/>
</dbReference>
<feature type="compositionally biased region" description="Low complexity" evidence="8">
    <location>
        <begin position="154"/>
        <end position="173"/>
    </location>
</feature>
<dbReference type="Gene3D" id="4.10.240.10">
    <property type="entry name" value="Zn(2)-C6 fungal-type DNA-binding domain"/>
    <property type="match status" value="1"/>
</dbReference>
<proteinExistence type="predicted"/>
<feature type="region of interest" description="Disordered" evidence="8">
    <location>
        <begin position="1"/>
        <end position="80"/>
    </location>
</feature>
<dbReference type="Proteomes" id="UP000324022">
    <property type="component" value="Unassembled WGS sequence"/>
</dbReference>
<feature type="compositionally biased region" description="Low complexity" evidence="8">
    <location>
        <begin position="489"/>
        <end position="533"/>
    </location>
</feature>
<feature type="compositionally biased region" description="Gly residues" evidence="8">
    <location>
        <begin position="379"/>
        <end position="401"/>
    </location>
</feature>
<keyword evidence="7" id="KW-0539">Nucleus</keyword>
<evidence type="ECO:0000256" key="1">
    <source>
        <dbReference type="ARBA" id="ARBA00004123"/>
    </source>
</evidence>
<dbReference type="PANTHER" id="PTHR31986:SF7">
    <property type="entry name" value="REGULATOR OF DRUG SENSITIVITY 2"/>
    <property type="match status" value="1"/>
</dbReference>
<comment type="subcellular location">
    <subcellularLocation>
        <location evidence="1">Nucleus</location>
    </subcellularLocation>
</comment>
<evidence type="ECO:0000256" key="2">
    <source>
        <dbReference type="ARBA" id="ARBA00022723"/>
    </source>
</evidence>
<dbReference type="PROSITE" id="PS00463">
    <property type="entry name" value="ZN2_CY6_FUNGAL_1"/>
    <property type="match status" value="1"/>
</dbReference>
<feature type="compositionally biased region" description="Polar residues" evidence="8">
    <location>
        <begin position="407"/>
        <end position="417"/>
    </location>
</feature>
<feature type="compositionally biased region" description="Low complexity" evidence="8">
    <location>
        <begin position="285"/>
        <end position="304"/>
    </location>
</feature>
<evidence type="ECO:0000313" key="10">
    <source>
        <dbReference type="EMBL" id="SPO29521.1"/>
    </source>
</evidence>
<evidence type="ECO:0000256" key="4">
    <source>
        <dbReference type="ARBA" id="ARBA00023015"/>
    </source>
</evidence>
<feature type="compositionally biased region" description="Low complexity" evidence="8">
    <location>
        <begin position="452"/>
        <end position="470"/>
    </location>
</feature>
<evidence type="ECO:0000256" key="6">
    <source>
        <dbReference type="ARBA" id="ARBA00023163"/>
    </source>
</evidence>
<feature type="region of interest" description="Disordered" evidence="8">
    <location>
        <begin position="775"/>
        <end position="795"/>
    </location>
</feature>
<dbReference type="OrthoDB" id="65716at2759"/>
<sequence>MTPPPAGTQPFDPRSLYSSSSSSSNTTKPSAAAAAAASSSPSAASNGSAVKREPSATGGDDADSSPGAAGSTAGGKKKPSKRRKVNLACIYCRRSHMTCDEGRPCQRCIKRDIGHLCHDEATPAKANDHGDAAAGASATPSKPKAQTSNAVSKPTPSTSAPAPASIPAPATSITPDSEAATAAAAAAAAAAANNFFPTLGLAGTSAGAAPGGGNNPVFGGGSAGLYSSVSPMSSLNQQEFNTANIFKPQAASSLGGSAMQPSPSTGGVTAAGMLSLASLFQNSINNNTNNGSTDSSTAPSNPATSLPPPAPSASATAQSGNANANANTGEMAGLGGAGWLGLGGGPGGYEGGGSGFGGDSAGGNEFTLLSEFLESLDGPGFGAGATPGMTGNVGTGAGSGSGFTPSQSRRNTISGLTSGAGMLEGLTALTPINNSESRASLPALGASNSMYNPAPSSSSTANMTSFSNNNGSGLANTNESGSGKRSRRSSFSAATSTSNANNTTTNTNNTTSASGQSSGMASGSYLPSLSGGSSKTERFFLTAADQKDGTRDERLARVIQAKYEAGLLRPYNHVNGYARLNRWMERNVSAASKRRILKPLSVFRPAFRAVAQSLTNIDLIFIEEAFERLLLDYDRVFSTQGIPACLWRRTGEIYKGNKEFAELVGVPIESLREGRLCIYELMAEESAVNYWEKYGAVSFDPGQKAVLTSCVLRTKNKAIVAAGGMASGIGGKDSAVGGNSKAAMNAINAQLPRSATASGQITPNTTNEHKDLKEIKEEDNPLQPKQTSTGVVTPNTGATISSGVLKDPNNPKAAFIHCCFSFTIRRDQWNIPHMIVGNFLPTNPP</sequence>
<dbReference type="CDD" id="cd00067">
    <property type="entry name" value="GAL4"/>
    <property type="match status" value="1"/>
</dbReference>
<reference evidence="10 11" key="1">
    <citation type="submission" date="2018-03" db="EMBL/GenBank/DDBJ databases">
        <authorList>
            <person name="Guldener U."/>
        </authorList>
    </citation>
    <scope>NUCLEOTIDE SEQUENCE [LARGE SCALE GENOMIC DNA]</scope>
    <source>
        <strain evidence="10 11">NBRC100155</strain>
    </source>
</reference>
<dbReference type="InterPro" id="IPR056751">
    <property type="entry name" value="PAS_13"/>
</dbReference>
<dbReference type="GO" id="GO:0000981">
    <property type="term" value="F:DNA-binding transcription factor activity, RNA polymerase II-specific"/>
    <property type="evidence" value="ECO:0007669"/>
    <property type="project" value="InterPro"/>
</dbReference>
<dbReference type="EMBL" id="OOIN01000028">
    <property type="protein sequence ID" value="SPO29521.1"/>
    <property type="molecule type" value="Genomic_DNA"/>
</dbReference>
<keyword evidence="5" id="KW-0238">DNA-binding</keyword>
<feature type="region of interest" description="Disordered" evidence="8">
    <location>
        <begin position="285"/>
        <end position="328"/>
    </location>
</feature>
<keyword evidence="2" id="KW-0479">Metal-binding</keyword>
<dbReference type="GO" id="GO:0008270">
    <property type="term" value="F:zinc ion binding"/>
    <property type="evidence" value="ECO:0007669"/>
    <property type="project" value="InterPro"/>
</dbReference>
<evidence type="ECO:0000256" key="8">
    <source>
        <dbReference type="SAM" id="MobiDB-lite"/>
    </source>
</evidence>
<dbReference type="AlphaFoldDB" id="A0A5C3EJ41"/>
<dbReference type="InterPro" id="IPR036864">
    <property type="entry name" value="Zn2-C6_fun-type_DNA-bd_sf"/>
</dbReference>
<gene>
    <name evidence="10" type="ORF">UTRI_04746_B</name>
</gene>
<evidence type="ECO:0000256" key="5">
    <source>
        <dbReference type="ARBA" id="ARBA00023125"/>
    </source>
</evidence>
<dbReference type="PANTHER" id="PTHR31986">
    <property type="entry name" value="REGULATOR OF DRUG SENSITIVITY 2"/>
    <property type="match status" value="1"/>
</dbReference>
<protein>
    <submittedName>
        <fullName evidence="10">Related to RDS2 - Regulator of drug sensitivity</fullName>
    </submittedName>
</protein>
<dbReference type="Pfam" id="PF24990">
    <property type="entry name" value="PAS_13"/>
    <property type="match status" value="1"/>
</dbReference>
<dbReference type="PROSITE" id="PS50048">
    <property type="entry name" value="ZN2_CY6_FUNGAL_2"/>
    <property type="match status" value="1"/>
</dbReference>
<keyword evidence="11" id="KW-1185">Reference proteome</keyword>
<evidence type="ECO:0000313" key="11">
    <source>
        <dbReference type="Proteomes" id="UP000324022"/>
    </source>
</evidence>
<keyword evidence="6" id="KW-0804">Transcription</keyword>
<dbReference type="Pfam" id="PF00172">
    <property type="entry name" value="Zn_clus"/>
    <property type="match status" value="1"/>
</dbReference>
<dbReference type="GO" id="GO:0005634">
    <property type="term" value="C:nucleus"/>
    <property type="evidence" value="ECO:0007669"/>
    <property type="project" value="UniProtKB-SubCell"/>
</dbReference>